<organism evidence="4 5">
    <name type="scientific">Gopherus evgoodei</name>
    <name type="common">Goodes thornscrub tortoise</name>
    <dbReference type="NCBI Taxonomy" id="1825980"/>
    <lineage>
        <taxon>Eukaryota</taxon>
        <taxon>Metazoa</taxon>
        <taxon>Chordata</taxon>
        <taxon>Craniata</taxon>
        <taxon>Vertebrata</taxon>
        <taxon>Euteleostomi</taxon>
        <taxon>Archelosauria</taxon>
        <taxon>Testudinata</taxon>
        <taxon>Testudines</taxon>
        <taxon>Cryptodira</taxon>
        <taxon>Durocryptodira</taxon>
        <taxon>Testudinoidea</taxon>
        <taxon>Testudinidae</taxon>
        <taxon>Gopherus</taxon>
    </lineage>
</organism>
<dbReference type="InterPro" id="IPR036880">
    <property type="entry name" value="Kunitz_BPTI_sf"/>
</dbReference>
<dbReference type="PRINTS" id="PR00759">
    <property type="entry name" value="BASICPTASE"/>
</dbReference>
<feature type="domain" description="BPTI/Kunitz inhibitor" evidence="3">
    <location>
        <begin position="188"/>
        <end position="238"/>
    </location>
</feature>
<dbReference type="Pfam" id="PF00014">
    <property type="entry name" value="Kunitz_BPTI"/>
    <property type="match status" value="3"/>
</dbReference>
<keyword evidence="2" id="KW-1015">Disulfide bond</keyword>
<feature type="domain" description="BPTI/Kunitz inhibitor" evidence="3">
    <location>
        <begin position="102"/>
        <end position="152"/>
    </location>
</feature>
<reference evidence="4" key="2">
    <citation type="submission" date="2025-08" db="UniProtKB">
        <authorList>
            <consortium name="Ensembl"/>
        </authorList>
    </citation>
    <scope>IDENTIFICATION</scope>
</reference>
<proteinExistence type="predicted"/>
<reference evidence="4" key="1">
    <citation type="submission" date="2019-06" db="EMBL/GenBank/DDBJ databases">
        <title>G10K-VGP Goodes thornscrub tortoise genome, primary haplotype.</title>
        <authorList>
            <person name="Murphy B."/>
            <person name="Edwards T."/>
            <person name="Rhie A."/>
            <person name="Koren S."/>
            <person name="Phillippy A."/>
            <person name="Fedrigo O."/>
            <person name="Haase B."/>
            <person name="Mountcastle J."/>
            <person name="Lewin H."/>
            <person name="Damas J."/>
            <person name="Howe K."/>
            <person name="Formenti G."/>
            <person name="Myers G."/>
            <person name="Durbin R."/>
            <person name="Jarvis E.D."/>
        </authorList>
    </citation>
    <scope>NUCLEOTIDE SEQUENCE [LARGE SCALE GENOMIC DNA]</scope>
</reference>
<keyword evidence="5" id="KW-1185">Reference proteome</keyword>
<dbReference type="GO" id="GO:0044483">
    <property type="term" value="P:venom-mediated perturbation of hemostasis"/>
    <property type="evidence" value="ECO:0007669"/>
    <property type="project" value="UniProtKB-ARBA"/>
</dbReference>
<dbReference type="GeneTree" id="ENSGT00940000164331"/>
<evidence type="ECO:0000313" key="4">
    <source>
        <dbReference type="Ensembl" id="ENSGEVP00005008234.1"/>
    </source>
</evidence>
<dbReference type="Proteomes" id="UP000694390">
    <property type="component" value="Chromosome 14"/>
</dbReference>
<dbReference type="PANTHER" id="PTHR10083:SF380">
    <property type="entry name" value="COLOSTRUM TRYPSIN INHIBITOR"/>
    <property type="match status" value="1"/>
</dbReference>
<dbReference type="PROSITE" id="PS00280">
    <property type="entry name" value="BPTI_KUNITZ_1"/>
    <property type="match status" value="3"/>
</dbReference>
<evidence type="ECO:0000256" key="1">
    <source>
        <dbReference type="ARBA" id="ARBA00022690"/>
    </source>
</evidence>
<dbReference type="SUPFAM" id="SSF57362">
    <property type="entry name" value="BPTI-like"/>
    <property type="match status" value="3"/>
</dbReference>
<protein>
    <recommendedName>
        <fullName evidence="3">BPTI/Kunitz inhibitor domain-containing protein</fullName>
    </recommendedName>
</protein>
<reference evidence="4" key="3">
    <citation type="submission" date="2025-09" db="UniProtKB">
        <authorList>
            <consortium name="Ensembl"/>
        </authorList>
    </citation>
    <scope>IDENTIFICATION</scope>
</reference>
<dbReference type="GO" id="GO:0005615">
    <property type="term" value="C:extracellular space"/>
    <property type="evidence" value="ECO:0007669"/>
    <property type="project" value="TreeGrafter"/>
</dbReference>
<accession>A0A8C4XZH5</accession>
<dbReference type="PANTHER" id="PTHR10083">
    <property type="entry name" value="KUNITZ-TYPE PROTEASE INHIBITOR-RELATED"/>
    <property type="match status" value="1"/>
</dbReference>
<dbReference type="InterPro" id="IPR020901">
    <property type="entry name" value="Prtase_inh_Kunz-CS"/>
</dbReference>
<dbReference type="AlphaFoldDB" id="A0A8C4XZH5"/>
<evidence type="ECO:0000259" key="3">
    <source>
        <dbReference type="PROSITE" id="PS50279"/>
    </source>
</evidence>
<feature type="domain" description="BPTI/Kunitz inhibitor" evidence="3">
    <location>
        <begin position="42"/>
        <end position="92"/>
    </location>
</feature>
<name>A0A8C4XZH5_9SAUR</name>
<evidence type="ECO:0000256" key="2">
    <source>
        <dbReference type="ARBA" id="ARBA00023157"/>
    </source>
</evidence>
<dbReference type="FunFam" id="4.10.410.10:FF:000020">
    <property type="entry name" value="Collagen, type VI, alpha 3"/>
    <property type="match status" value="1"/>
</dbReference>
<dbReference type="CDD" id="cd00109">
    <property type="entry name" value="Kunitz-type"/>
    <property type="match status" value="3"/>
</dbReference>
<dbReference type="SMART" id="SM00131">
    <property type="entry name" value="KU"/>
    <property type="match status" value="3"/>
</dbReference>
<dbReference type="OrthoDB" id="9049131at2759"/>
<dbReference type="Ensembl" id="ENSGEVT00005008635.1">
    <property type="protein sequence ID" value="ENSGEVP00005008234.1"/>
    <property type="gene ID" value="ENSGEVG00005005899.1"/>
</dbReference>
<dbReference type="FunFam" id="4.10.410.10:FF:000004">
    <property type="entry name" value="Tissue factor pathway inhibitor"/>
    <property type="match status" value="1"/>
</dbReference>
<dbReference type="InterPro" id="IPR050098">
    <property type="entry name" value="TFPI/VKTCI-like"/>
</dbReference>
<dbReference type="GO" id="GO:0004867">
    <property type="term" value="F:serine-type endopeptidase inhibitor activity"/>
    <property type="evidence" value="ECO:0007669"/>
    <property type="project" value="InterPro"/>
</dbReference>
<keyword evidence="1" id="KW-0646">Protease inhibitor</keyword>
<evidence type="ECO:0000313" key="5">
    <source>
        <dbReference type="Proteomes" id="UP000694390"/>
    </source>
</evidence>
<dbReference type="InterPro" id="IPR002223">
    <property type="entry name" value="Kunitz_BPTI"/>
</dbReference>
<dbReference type="FunFam" id="4.10.410.10:FF:000021">
    <property type="entry name" value="Serine protease inhibitor, putative"/>
    <property type="match status" value="1"/>
</dbReference>
<dbReference type="PROSITE" id="PS50279">
    <property type="entry name" value="BPTI_KUNITZ_2"/>
    <property type="match status" value="3"/>
</dbReference>
<dbReference type="Gene3D" id="4.10.410.10">
    <property type="entry name" value="Pancreatic trypsin inhibitor Kunitz domain"/>
    <property type="match status" value="3"/>
</dbReference>
<sequence>MIVPMCMVPGDWTRSICNRTALGSWIVPVSLSQPPLCSADLCHLPSVCGSCKARFPRFFYNWSSQACEEFVYGGCGGNKNNFETKEECLQACRTANRSNPICNLPADPGPCFTYSLNYFYNSVTKRCEEFVYGGCQGNGNRFDTMFRCLKTCGSSGKTAEETQLVGSFAESPCSSSLASLYSVAKDICKLPVEPGSCQAYMTRYFYNSATKKCEMFRYGGCQGNKNRFATKDQCLKTCGQPGILVSRKPKQQPPSGVIYYKLGVQTLFSVMQLGVRDDVTKIHSGFPSDPAATPAGDSPESY</sequence>